<sequence>MPSNMRKIFPMRIADQRRHPCKSSRRRLSTPAYKAWPTSTSLPARPRKWPTMSRTLRSRTARAAARARGEKAWAAAMPRRVFQSGSELGSHTMDRSAKPRPRAASGTARAARRRSCLVKASRATSREDTTTAVVRPSLSVMTGPWARARRASVWWRLPPRRQRRLPMTGSGVGPGGI</sequence>
<evidence type="ECO:0000313" key="2">
    <source>
        <dbReference type="EnsemblPlants" id="TuG1812G0700001058.01.T01"/>
    </source>
</evidence>
<feature type="region of interest" description="Disordered" evidence="1">
    <location>
        <begin position="85"/>
        <end position="130"/>
    </location>
</feature>
<dbReference type="Gramene" id="TuG1812G0700001058.01.T01">
    <property type="protein sequence ID" value="TuG1812G0700001058.01.T01"/>
    <property type="gene ID" value="TuG1812G0700001058.01"/>
</dbReference>
<organism evidence="2 3">
    <name type="scientific">Triticum urartu</name>
    <name type="common">Red wild einkorn</name>
    <name type="synonym">Crithodium urartu</name>
    <dbReference type="NCBI Taxonomy" id="4572"/>
    <lineage>
        <taxon>Eukaryota</taxon>
        <taxon>Viridiplantae</taxon>
        <taxon>Streptophyta</taxon>
        <taxon>Embryophyta</taxon>
        <taxon>Tracheophyta</taxon>
        <taxon>Spermatophyta</taxon>
        <taxon>Magnoliopsida</taxon>
        <taxon>Liliopsida</taxon>
        <taxon>Poales</taxon>
        <taxon>Poaceae</taxon>
        <taxon>BOP clade</taxon>
        <taxon>Pooideae</taxon>
        <taxon>Triticodae</taxon>
        <taxon>Triticeae</taxon>
        <taxon>Triticinae</taxon>
        <taxon>Triticum</taxon>
    </lineage>
</organism>
<protein>
    <submittedName>
        <fullName evidence="2">Uncharacterized protein</fullName>
    </submittedName>
</protein>
<proteinExistence type="predicted"/>
<dbReference type="EnsemblPlants" id="TuG1812G0700001058.01.T01">
    <property type="protein sequence ID" value="TuG1812G0700001058.01.T01"/>
    <property type="gene ID" value="TuG1812G0700001058.01"/>
</dbReference>
<feature type="compositionally biased region" description="Basic residues" evidence="1">
    <location>
        <begin position="19"/>
        <end position="28"/>
    </location>
</feature>
<dbReference type="Proteomes" id="UP000015106">
    <property type="component" value="Chromosome 7"/>
</dbReference>
<evidence type="ECO:0000256" key="1">
    <source>
        <dbReference type="SAM" id="MobiDB-lite"/>
    </source>
</evidence>
<name>A0A8R7V1L0_TRIUA</name>
<feature type="region of interest" description="Disordered" evidence="1">
    <location>
        <begin position="1"/>
        <end position="48"/>
    </location>
</feature>
<keyword evidence="3" id="KW-1185">Reference proteome</keyword>
<reference evidence="3" key="1">
    <citation type="journal article" date="2013" name="Nature">
        <title>Draft genome of the wheat A-genome progenitor Triticum urartu.</title>
        <authorList>
            <person name="Ling H.Q."/>
            <person name="Zhao S."/>
            <person name="Liu D."/>
            <person name="Wang J."/>
            <person name="Sun H."/>
            <person name="Zhang C."/>
            <person name="Fan H."/>
            <person name="Li D."/>
            <person name="Dong L."/>
            <person name="Tao Y."/>
            <person name="Gao C."/>
            <person name="Wu H."/>
            <person name="Li Y."/>
            <person name="Cui Y."/>
            <person name="Guo X."/>
            <person name="Zheng S."/>
            <person name="Wang B."/>
            <person name="Yu K."/>
            <person name="Liang Q."/>
            <person name="Yang W."/>
            <person name="Lou X."/>
            <person name="Chen J."/>
            <person name="Feng M."/>
            <person name="Jian J."/>
            <person name="Zhang X."/>
            <person name="Luo G."/>
            <person name="Jiang Y."/>
            <person name="Liu J."/>
            <person name="Wang Z."/>
            <person name="Sha Y."/>
            <person name="Zhang B."/>
            <person name="Wu H."/>
            <person name="Tang D."/>
            <person name="Shen Q."/>
            <person name="Xue P."/>
            <person name="Zou S."/>
            <person name="Wang X."/>
            <person name="Liu X."/>
            <person name="Wang F."/>
            <person name="Yang Y."/>
            <person name="An X."/>
            <person name="Dong Z."/>
            <person name="Zhang K."/>
            <person name="Zhang X."/>
            <person name="Luo M.C."/>
            <person name="Dvorak J."/>
            <person name="Tong Y."/>
            <person name="Wang J."/>
            <person name="Yang H."/>
            <person name="Li Z."/>
            <person name="Wang D."/>
            <person name="Zhang A."/>
            <person name="Wang J."/>
        </authorList>
    </citation>
    <scope>NUCLEOTIDE SEQUENCE</scope>
    <source>
        <strain evidence="3">cv. G1812</strain>
    </source>
</reference>
<evidence type="ECO:0000313" key="3">
    <source>
        <dbReference type="Proteomes" id="UP000015106"/>
    </source>
</evidence>
<reference evidence="2" key="3">
    <citation type="submission" date="2022-06" db="UniProtKB">
        <authorList>
            <consortium name="EnsemblPlants"/>
        </authorList>
    </citation>
    <scope>IDENTIFICATION</scope>
</reference>
<accession>A0A8R7V1L0</accession>
<dbReference type="AlphaFoldDB" id="A0A8R7V1L0"/>
<reference evidence="2" key="2">
    <citation type="submission" date="2018-03" db="EMBL/GenBank/DDBJ databases">
        <title>The Triticum urartu genome reveals the dynamic nature of wheat genome evolution.</title>
        <authorList>
            <person name="Ling H."/>
            <person name="Ma B."/>
            <person name="Shi X."/>
            <person name="Liu H."/>
            <person name="Dong L."/>
            <person name="Sun H."/>
            <person name="Cao Y."/>
            <person name="Gao Q."/>
            <person name="Zheng S."/>
            <person name="Li Y."/>
            <person name="Yu Y."/>
            <person name="Du H."/>
            <person name="Qi M."/>
            <person name="Li Y."/>
            <person name="Yu H."/>
            <person name="Cui Y."/>
            <person name="Wang N."/>
            <person name="Chen C."/>
            <person name="Wu H."/>
            <person name="Zhao Y."/>
            <person name="Zhang J."/>
            <person name="Li Y."/>
            <person name="Zhou W."/>
            <person name="Zhang B."/>
            <person name="Hu W."/>
            <person name="Eijk M."/>
            <person name="Tang J."/>
            <person name="Witsenboer H."/>
            <person name="Zhao S."/>
            <person name="Li Z."/>
            <person name="Zhang A."/>
            <person name="Wang D."/>
            <person name="Liang C."/>
        </authorList>
    </citation>
    <scope>NUCLEOTIDE SEQUENCE [LARGE SCALE GENOMIC DNA]</scope>
    <source>
        <strain evidence="2">cv. G1812</strain>
    </source>
</reference>